<dbReference type="RefSeq" id="WP_089805602.1">
    <property type="nucleotide sequence ID" value="NZ_FOYT01000001.1"/>
</dbReference>
<dbReference type="Pfam" id="PF19842">
    <property type="entry name" value="YqeC"/>
    <property type="match status" value="1"/>
</dbReference>
<dbReference type="AlphaFoldDB" id="A0A1I6GJH3"/>
<dbReference type="EMBL" id="FOYT01000001">
    <property type="protein sequence ID" value="SFR42320.1"/>
    <property type="molecule type" value="Genomic_DNA"/>
</dbReference>
<evidence type="ECO:0000313" key="1">
    <source>
        <dbReference type="EMBL" id="SFR42320.1"/>
    </source>
</evidence>
<proteinExistence type="predicted"/>
<organism evidence="1 2">
    <name type="scientific">Halogeometricum rufum</name>
    <dbReference type="NCBI Taxonomy" id="553469"/>
    <lineage>
        <taxon>Archaea</taxon>
        <taxon>Methanobacteriati</taxon>
        <taxon>Methanobacteriota</taxon>
        <taxon>Stenosarchaea group</taxon>
        <taxon>Halobacteria</taxon>
        <taxon>Halobacteriales</taxon>
        <taxon>Haloferacaceae</taxon>
        <taxon>Halogeometricum</taxon>
    </lineage>
</organism>
<accession>A0A1I6GJH3</accession>
<keyword evidence="2" id="KW-1185">Reference proteome</keyword>
<reference evidence="2" key="1">
    <citation type="submission" date="2016-10" db="EMBL/GenBank/DDBJ databases">
        <authorList>
            <person name="Varghese N."/>
            <person name="Submissions S."/>
        </authorList>
    </citation>
    <scope>NUCLEOTIDE SEQUENCE [LARGE SCALE GENOMIC DNA]</scope>
    <source>
        <strain evidence="2">CGMCC 1.7736</strain>
    </source>
</reference>
<dbReference type="OrthoDB" id="291404at2157"/>
<dbReference type="Proteomes" id="UP000198531">
    <property type="component" value="Unassembled WGS sequence"/>
</dbReference>
<sequence>MTPSLPDALGIGDDSVLAVVGAGGKKTALYRLATELSDAVLTATVRIPIFDDHVERVAVTDDPASAATAVAERPLGLVPERERADRYRGYDPSVVDELAAAGETPLLVKADGARNRLFKAPGEGEPQIPDAATVVAPVVSARVVGEPLSAEAVHRPERVAELTDCAPGETVRPAHVAAVLADATGGLRGVPDGASVVPVVNMADTPALESVGREVAAGVLDRAPAVSRVLVTRLNAEAAVVDVVERDQTASSL</sequence>
<evidence type="ECO:0000313" key="2">
    <source>
        <dbReference type="Proteomes" id="UP000198531"/>
    </source>
</evidence>
<dbReference type="STRING" id="553469.SAMN04487947_1252"/>
<name>A0A1I6GJH3_9EURY</name>
<gene>
    <name evidence="1" type="ORF">SAMN04487947_1252</name>
</gene>
<protein>
    <submittedName>
        <fullName evidence="1">Probable selenium-dependent hydroxylase accessory protein YqeC</fullName>
    </submittedName>
</protein>
<dbReference type="NCBIfam" id="TIGR03172">
    <property type="entry name" value="selenium cofactor biosynthesis protein YqeC"/>
    <property type="match status" value="1"/>
</dbReference>
<dbReference type="InterPro" id="IPR017587">
    <property type="entry name" value="YqeC"/>
</dbReference>